<proteinExistence type="predicted"/>
<accession>A0A812A091</accession>
<keyword evidence="3" id="KW-1185">Reference proteome</keyword>
<name>A0A812A091_NYCPR</name>
<reference evidence="2" key="1">
    <citation type="submission" date="2020-12" db="EMBL/GenBank/DDBJ databases">
        <authorList>
            <consortium name="Molecular Ecology Group"/>
        </authorList>
    </citation>
    <scope>NUCLEOTIDE SEQUENCE</scope>
    <source>
        <strain evidence="2">TBG_1078</strain>
    </source>
</reference>
<feature type="compositionally biased region" description="Low complexity" evidence="1">
    <location>
        <begin position="60"/>
        <end position="85"/>
    </location>
</feature>
<comment type="caution">
    <text evidence="2">The sequence shown here is derived from an EMBL/GenBank/DDBJ whole genome shotgun (WGS) entry which is preliminary data.</text>
</comment>
<gene>
    <name evidence="2" type="ORF">NYPRO_LOCUS27017</name>
</gene>
<feature type="region of interest" description="Disordered" evidence="1">
    <location>
        <begin position="1"/>
        <end position="37"/>
    </location>
</feature>
<sequence length="239" mass="24523">MGRGGAPVGKEVERERVRAGIANDLPSEPKGVLSPGLTPLLASSARVCATPLAAGLAPQSAPGRNRSPSSASSRPLRSTPSTSLPPSGPHSRASTGGGVFLGITCMRLHTSPQALGAATDPPPRTAPGSRLPAPGSRLPARGTLAAQAAPPRLAARSAALRCGLQRQAPLASGPPFKCPGRVGERRARSLFKRGPASGLLGSKRLFQGSTKRCRGPELFMASAAQPSCCFKRAIKMNYD</sequence>
<dbReference type="Proteomes" id="UP000645828">
    <property type="component" value="Unassembled WGS sequence"/>
</dbReference>
<evidence type="ECO:0000313" key="2">
    <source>
        <dbReference type="EMBL" id="CAD7694225.1"/>
    </source>
</evidence>
<protein>
    <submittedName>
        <fullName evidence="2">(raccoon dog) hypothetical protein</fullName>
    </submittedName>
</protein>
<feature type="region of interest" description="Disordered" evidence="1">
    <location>
        <begin position="113"/>
        <end position="136"/>
    </location>
</feature>
<organism evidence="2 3">
    <name type="scientific">Nyctereutes procyonoides</name>
    <name type="common">Raccoon dog</name>
    <name type="synonym">Canis procyonoides</name>
    <dbReference type="NCBI Taxonomy" id="34880"/>
    <lineage>
        <taxon>Eukaryota</taxon>
        <taxon>Metazoa</taxon>
        <taxon>Chordata</taxon>
        <taxon>Craniata</taxon>
        <taxon>Vertebrata</taxon>
        <taxon>Euteleostomi</taxon>
        <taxon>Mammalia</taxon>
        <taxon>Eutheria</taxon>
        <taxon>Laurasiatheria</taxon>
        <taxon>Carnivora</taxon>
        <taxon>Caniformia</taxon>
        <taxon>Canidae</taxon>
        <taxon>Nyctereutes</taxon>
    </lineage>
</organism>
<evidence type="ECO:0000313" key="3">
    <source>
        <dbReference type="Proteomes" id="UP000645828"/>
    </source>
</evidence>
<feature type="region of interest" description="Disordered" evidence="1">
    <location>
        <begin position="55"/>
        <end position="98"/>
    </location>
</feature>
<evidence type="ECO:0000256" key="1">
    <source>
        <dbReference type="SAM" id="MobiDB-lite"/>
    </source>
</evidence>
<dbReference type="EMBL" id="CAJHUB010000789">
    <property type="protein sequence ID" value="CAD7694225.1"/>
    <property type="molecule type" value="Genomic_DNA"/>
</dbReference>
<dbReference type="AlphaFoldDB" id="A0A812A091"/>